<dbReference type="AlphaFoldDB" id="A0A834T9X6"/>
<name>A0A834T9X6_9FABA</name>
<sequence>MGMGSDWDDILDDAYIFLGSAYGSNWRSPNGS</sequence>
<dbReference type="EMBL" id="JAAIUW010000009">
    <property type="protein sequence ID" value="KAF7816977.1"/>
    <property type="molecule type" value="Genomic_DNA"/>
</dbReference>
<reference evidence="1" key="1">
    <citation type="submission" date="2020-09" db="EMBL/GenBank/DDBJ databases">
        <title>Genome-Enabled Discovery of Anthraquinone Biosynthesis in Senna tora.</title>
        <authorList>
            <person name="Kang S.-H."/>
            <person name="Pandey R.P."/>
            <person name="Lee C.-M."/>
            <person name="Sim J.-S."/>
            <person name="Jeong J.-T."/>
            <person name="Choi B.-S."/>
            <person name="Jung M."/>
            <person name="Ginzburg D."/>
            <person name="Zhao K."/>
            <person name="Won S.Y."/>
            <person name="Oh T.-J."/>
            <person name="Yu Y."/>
            <person name="Kim N.-H."/>
            <person name="Lee O.R."/>
            <person name="Lee T.-H."/>
            <person name="Bashyal P."/>
            <person name="Kim T.-S."/>
            <person name="Lee W.-H."/>
            <person name="Kawkins C."/>
            <person name="Kim C.-K."/>
            <person name="Kim J.S."/>
            <person name="Ahn B.O."/>
            <person name="Rhee S.Y."/>
            <person name="Sohng J.K."/>
        </authorList>
    </citation>
    <scope>NUCLEOTIDE SEQUENCE</scope>
    <source>
        <tissue evidence="1">Leaf</tissue>
    </source>
</reference>
<protein>
    <submittedName>
        <fullName evidence="1">Uncharacterized protein</fullName>
    </submittedName>
</protein>
<evidence type="ECO:0000313" key="1">
    <source>
        <dbReference type="EMBL" id="KAF7816977.1"/>
    </source>
</evidence>
<dbReference type="Proteomes" id="UP000634136">
    <property type="component" value="Unassembled WGS sequence"/>
</dbReference>
<organism evidence="1 2">
    <name type="scientific">Senna tora</name>
    <dbReference type="NCBI Taxonomy" id="362788"/>
    <lineage>
        <taxon>Eukaryota</taxon>
        <taxon>Viridiplantae</taxon>
        <taxon>Streptophyta</taxon>
        <taxon>Embryophyta</taxon>
        <taxon>Tracheophyta</taxon>
        <taxon>Spermatophyta</taxon>
        <taxon>Magnoliopsida</taxon>
        <taxon>eudicotyledons</taxon>
        <taxon>Gunneridae</taxon>
        <taxon>Pentapetalae</taxon>
        <taxon>rosids</taxon>
        <taxon>fabids</taxon>
        <taxon>Fabales</taxon>
        <taxon>Fabaceae</taxon>
        <taxon>Caesalpinioideae</taxon>
        <taxon>Cassia clade</taxon>
        <taxon>Senna</taxon>
    </lineage>
</organism>
<evidence type="ECO:0000313" key="2">
    <source>
        <dbReference type="Proteomes" id="UP000634136"/>
    </source>
</evidence>
<accession>A0A834T9X6</accession>
<gene>
    <name evidence="1" type="ORF">G2W53_030946</name>
</gene>
<proteinExistence type="predicted"/>
<comment type="caution">
    <text evidence="1">The sequence shown here is derived from an EMBL/GenBank/DDBJ whole genome shotgun (WGS) entry which is preliminary data.</text>
</comment>
<keyword evidence="2" id="KW-1185">Reference proteome</keyword>